<dbReference type="Gene3D" id="3.40.50.1980">
    <property type="entry name" value="Nitrogenase molybdenum iron protein domain"/>
    <property type="match status" value="1"/>
</dbReference>
<dbReference type="InterPro" id="IPR012131">
    <property type="entry name" value="Hstdl_DH"/>
</dbReference>
<dbReference type="GO" id="GO:0051287">
    <property type="term" value="F:NAD binding"/>
    <property type="evidence" value="ECO:0007669"/>
    <property type="project" value="InterPro"/>
</dbReference>
<dbReference type="GO" id="GO:0005829">
    <property type="term" value="C:cytosol"/>
    <property type="evidence" value="ECO:0007669"/>
    <property type="project" value="TreeGrafter"/>
</dbReference>
<gene>
    <name evidence="5" type="ORF">S01H1_23253</name>
</gene>
<organism evidence="5">
    <name type="scientific">marine sediment metagenome</name>
    <dbReference type="NCBI Taxonomy" id="412755"/>
    <lineage>
        <taxon>unclassified sequences</taxon>
        <taxon>metagenomes</taxon>
        <taxon>ecological metagenomes</taxon>
    </lineage>
</organism>
<dbReference type="GO" id="GO:0004399">
    <property type="term" value="F:histidinol dehydrogenase activity"/>
    <property type="evidence" value="ECO:0007669"/>
    <property type="project" value="TreeGrafter"/>
</dbReference>
<dbReference type="PANTHER" id="PTHR21256:SF2">
    <property type="entry name" value="HISTIDINE BIOSYNTHESIS TRIFUNCTIONAL PROTEIN"/>
    <property type="match status" value="1"/>
</dbReference>
<dbReference type="GO" id="GO:0046872">
    <property type="term" value="F:metal ion binding"/>
    <property type="evidence" value="ECO:0007669"/>
    <property type="project" value="UniProtKB-KW"/>
</dbReference>
<comment type="cofactor">
    <cofactor evidence="1">
        <name>Zn(2+)</name>
        <dbReference type="ChEBI" id="CHEBI:29105"/>
    </cofactor>
</comment>
<keyword evidence="3" id="KW-0862">Zinc</keyword>
<dbReference type="InterPro" id="IPR016161">
    <property type="entry name" value="Ald_DH/histidinol_DH"/>
</dbReference>
<evidence type="ECO:0000256" key="1">
    <source>
        <dbReference type="ARBA" id="ARBA00001947"/>
    </source>
</evidence>
<comment type="caution">
    <text evidence="5">The sequence shown here is derived from an EMBL/GenBank/DDBJ whole genome shotgun (WGS) entry which is preliminary data.</text>
</comment>
<evidence type="ECO:0000313" key="5">
    <source>
        <dbReference type="EMBL" id="GAF96057.1"/>
    </source>
</evidence>
<evidence type="ECO:0000256" key="3">
    <source>
        <dbReference type="ARBA" id="ARBA00022833"/>
    </source>
</evidence>
<dbReference type="PRINTS" id="PR00083">
    <property type="entry name" value="HOLDHDRGNASE"/>
</dbReference>
<dbReference type="GO" id="GO:0000105">
    <property type="term" value="P:L-histidine biosynthetic process"/>
    <property type="evidence" value="ECO:0007669"/>
    <property type="project" value="UniProtKB-ARBA"/>
</dbReference>
<sequence length="155" mass="16852">GPGNEYVTEAKRQVFGYSDIDMLAGPSEVLILANQYANPSYIIKDLMAQSEHRKGLSILVTPSKRLAKIVKREVEKGYLILTKNMEQAIDIANQFAPEHLQIIVKNPRKVLKGIKNAGAIFIGPYTPVTVGDYVAGPSHVLPTGGTARFFSGLGV</sequence>
<dbReference type="PANTHER" id="PTHR21256">
    <property type="entry name" value="HISTIDINOL DEHYDROGENASE HDH"/>
    <property type="match status" value="1"/>
</dbReference>
<proteinExistence type="predicted"/>
<name>X0U6S0_9ZZZZ</name>
<evidence type="ECO:0000256" key="2">
    <source>
        <dbReference type="ARBA" id="ARBA00022723"/>
    </source>
</evidence>
<keyword evidence="2" id="KW-0479">Metal-binding</keyword>
<evidence type="ECO:0000256" key="4">
    <source>
        <dbReference type="ARBA" id="ARBA00023002"/>
    </source>
</evidence>
<dbReference type="SUPFAM" id="SSF53720">
    <property type="entry name" value="ALDH-like"/>
    <property type="match status" value="1"/>
</dbReference>
<protein>
    <recommendedName>
        <fullName evidence="6">Histidinol dehydrogenase</fullName>
    </recommendedName>
</protein>
<dbReference type="EMBL" id="BARS01013363">
    <property type="protein sequence ID" value="GAF96057.1"/>
    <property type="molecule type" value="Genomic_DNA"/>
</dbReference>
<reference evidence="5" key="1">
    <citation type="journal article" date="2014" name="Front. Microbiol.">
        <title>High frequency of phylogenetically diverse reductive dehalogenase-homologous genes in deep subseafloor sedimentary metagenomes.</title>
        <authorList>
            <person name="Kawai M."/>
            <person name="Futagami T."/>
            <person name="Toyoda A."/>
            <person name="Takaki Y."/>
            <person name="Nishi S."/>
            <person name="Hori S."/>
            <person name="Arai W."/>
            <person name="Tsubouchi T."/>
            <person name="Morono Y."/>
            <person name="Uchiyama I."/>
            <person name="Ito T."/>
            <person name="Fujiyama A."/>
            <person name="Inagaki F."/>
            <person name="Takami H."/>
        </authorList>
    </citation>
    <scope>NUCLEOTIDE SEQUENCE</scope>
    <source>
        <strain evidence="5">Expedition CK06-06</strain>
    </source>
</reference>
<feature type="non-terminal residue" evidence="5">
    <location>
        <position position="155"/>
    </location>
</feature>
<dbReference type="Pfam" id="PF00815">
    <property type="entry name" value="Histidinol_dh"/>
    <property type="match status" value="1"/>
</dbReference>
<dbReference type="AlphaFoldDB" id="X0U6S0"/>
<dbReference type="FunFam" id="3.40.50.1980:FF:000001">
    <property type="entry name" value="Histidinol dehydrogenase"/>
    <property type="match status" value="1"/>
</dbReference>
<evidence type="ECO:0008006" key="6">
    <source>
        <dbReference type="Google" id="ProtNLM"/>
    </source>
</evidence>
<feature type="non-terminal residue" evidence="5">
    <location>
        <position position="1"/>
    </location>
</feature>
<keyword evidence="4" id="KW-0560">Oxidoreductase</keyword>
<accession>X0U6S0</accession>